<proteinExistence type="predicted"/>
<feature type="domain" description="YDG" evidence="1">
    <location>
        <begin position="861"/>
        <end position="936"/>
    </location>
</feature>
<name>A0ABW5NTR7_9FLAO</name>
<comment type="caution">
    <text evidence="4">The sequence shown here is derived from an EMBL/GenBank/DDBJ whole genome shotgun (WGS) entry which is preliminary data.</text>
</comment>
<feature type="domain" description="YDG" evidence="1">
    <location>
        <begin position="946"/>
        <end position="1019"/>
    </location>
</feature>
<dbReference type="InterPro" id="IPR008964">
    <property type="entry name" value="Invasin/intimin_cell_adhesion"/>
</dbReference>
<organism evidence="4 5">
    <name type="scientific">Flavobacterium suzhouense</name>
    <dbReference type="NCBI Taxonomy" id="1529638"/>
    <lineage>
        <taxon>Bacteria</taxon>
        <taxon>Pseudomonadati</taxon>
        <taxon>Bacteroidota</taxon>
        <taxon>Flavobacteriia</taxon>
        <taxon>Flavobacteriales</taxon>
        <taxon>Flavobacteriaceae</taxon>
        <taxon>Flavobacterium</taxon>
    </lineage>
</organism>
<dbReference type="EMBL" id="JBHUMD010000012">
    <property type="protein sequence ID" value="MFD2602111.1"/>
    <property type="molecule type" value="Genomic_DNA"/>
</dbReference>
<feature type="domain" description="YDG" evidence="1">
    <location>
        <begin position="603"/>
        <end position="684"/>
    </location>
</feature>
<dbReference type="Pfam" id="PF18676">
    <property type="entry name" value="MBG_2"/>
    <property type="match status" value="1"/>
</dbReference>
<dbReference type="Gene3D" id="2.60.40.10">
    <property type="entry name" value="Immunoglobulins"/>
    <property type="match status" value="2"/>
</dbReference>
<dbReference type="Pfam" id="PF18657">
    <property type="entry name" value="YDG"/>
    <property type="match status" value="9"/>
</dbReference>
<dbReference type="Gene3D" id="2.60.40.1080">
    <property type="match status" value="4"/>
</dbReference>
<dbReference type="InterPro" id="IPR044023">
    <property type="entry name" value="Ig_7"/>
</dbReference>
<reference evidence="5" key="1">
    <citation type="journal article" date="2019" name="Int. J. Syst. Evol. Microbiol.">
        <title>The Global Catalogue of Microorganisms (GCM) 10K type strain sequencing project: providing services to taxonomists for standard genome sequencing and annotation.</title>
        <authorList>
            <consortium name="The Broad Institute Genomics Platform"/>
            <consortium name="The Broad Institute Genome Sequencing Center for Infectious Disease"/>
            <person name="Wu L."/>
            <person name="Ma J."/>
        </authorList>
    </citation>
    <scope>NUCLEOTIDE SEQUENCE [LARGE SCALE GENOMIC DNA]</scope>
    <source>
        <strain evidence="5">KCTC 42107</strain>
    </source>
</reference>
<dbReference type="InterPro" id="IPR015919">
    <property type="entry name" value="Cadherin-like_sf"/>
</dbReference>
<evidence type="ECO:0000313" key="5">
    <source>
        <dbReference type="Proteomes" id="UP001597480"/>
    </source>
</evidence>
<feature type="domain" description="YDG" evidence="1">
    <location>
        <begin position="517"/>
        <end position="595"/>
    </location>
</feature>
<evidence type="ECO:0000313" key="4">
    <source>
        <dbReference type="EMBL" id="MFD2602111.1"/>
    </source>
</evidence>
<feature type="non-terminal residue" evidence="4">
    <location>
        <position position="2147"/>
    </location>
</feature>
<protein>
    <submittedName>
        <fullName evidence="4">YDG domain-containing protein</fullName>
    </submittedName>
</protein>
<sequence>MKLKQQQTLRKFFILLFFLTAVTAWSQTYTINRGINVVENTVTGIDINYNGVNTCVTSPSNQNANIQMILTAQPGYSFTVTSISGVAVRSGSGKNDFNFQFINGSSTINGTKLVNFTSTSSCSGGTTVPNINVPAASQTVTSGNSATINIVRGTSNGVNGTGYSHMKTLNIIVTVSGPSAPVLGGNATQTFTYGTAGNYSYTLTGSPAPTVSATLNPSGSLPSGLTLNTTNNQINVASNSPVGVYDIILSATNSQGTDTHNVSLTVNKADQTITFSNITKNYGDADFNLTATGGSSGEPIAYVSSNPAVATIVGSTVTIVGAGTVNITASQAGNANYNAANDVVRTLTVNKENQTISNFNDITKTYGDVDFSLTATGGASGEPVTYTSSDNNVATITGNTVTIIGAGTTTITASQAGNDNYNAASLAHTLTVAKAGQSIIFSDITKTYGDSDFTLAATGGASGETVTYVSSNVLVATISGNTVTIVGNGTANITASQSGNANYNAATDVVRTLTVAAKPITITGLTANNKTYDGNTDATVNGASVTSSEIVGSDNVALGSYTASFNNSAVGTSKSVTVSYQLTGTSASKYILTQPSGIIADITAKQLTISGIQIDNKTYDGNTSATITGTPILNGVVNTDDVALDTTGAIAVFSDPNTGAAIPVVVTGYSITGTSIANYTLEQPQGLTANITSISLQDQTITFNSLANVTYGDADFNLSATADSGLNVTYTSSDTSVATINGNTVTIIKPGNTIITANQSGDSSYNPAPAVQQQLTVTPKTLTVSNAAIADKTYDKTTTAVANGILSGVINSDNVTLISAATFTTDDAGNNIPVTAQYSITGTDNFKYTLTQPNVTGNIFPATLTLATPTAANKAYDATTSAAITGTLTGILSGDIVSLNGTGTFASENVGNGITVTSNATLSGTDATNYILTQPTGLTANITSLTLTVNAVASDKIYNRTTDAIITVSQINGLVSGDDVTVTGNGTFNNFNVGAAKPITANLTLTGTDAVNYTLTQPTGLTAAITAKDLTVDTIATTVADKTYNNTTNATLVTPTLTGVVSGDETLVTLTGGNFVQATPGTGITVNNLALSGTAATNYLLIQTTTLTGNILPKALTITNAAAQNKVYDGNTTAVITGTLSGIVGTESVTFNGTGAFASENVANGIAVTSSSTLTGTNAANYTLTQPIGLTANITVKQLSVTATALDKIYDQTANATVNNAQLVASGIIAGDDVTLTATTALGTFANNAVGNNKNVTANFTLQGTDAANYTVASQTFQASITPLTLTADISAATVAPKTYDATTNGAVINGAVLNGVIAGDNVNVTGVYASANVGAGIPLTLSLSGTSAANYILTQPTPGLSGEIIKKTLTATADNKAKAQGATNPALTITYSGFAGGQTAATASGFVSPTLTTNAIAGSPVGAYAIDINGGSADNYSFVLNNGWLIINPAAVTPSMLLGWNFTGESSPATSNADISNTNLDSSKTLTRGANAVSSTGSNSFRTVGFKNEGIAVTNTDYFEFSVSSGDTYQLNLSSISAIFDGTVTFGASPGVSNQFAYSTDGTNFTLIGSPSMTIMNAAGDPVSINVDLSGVTALQNVQSNTLVKFRFYASGQTTTGGWGFNSPSSTDYGLAVYGSLTPAPAAPQITSTLAANSFVGDSEMYQITATGTPVIALSATNLPTGATINSNGLITFDGTTPAGVYNINLKASGYYGTDNKVLVYTINKLDQFLTFNPDPIPNKFDNDAPFSINVTNSAPLAVNYSSSNTSVATIAQDGTITITGAGTANITASNTGDATYNAVSTTRVLTVLPAPQITATPVSISFTAVQGQGPSAATQLTVLNAINLVPASGDITLTTSAGFELAMGIGSYGTTGNFAYTGGNVNQTNPQIFVRFAAGQTQGTYNGTLTISGGNGSIQVPLTAVVDPAPAITTTTVTYGPYCSGTENIVDIAYTVQGTFSSGSFYVQHSDATGTFPNDFSNIISTSSNTSPIQATLPSTLVAGIYRVRIVHLSSGLVLTTSINDNGSDIVINTTAAPTATALTFCNTATVAQLTATGTNLKWYAAANGGTELASTATVTTGNYFVSQTLNNCESTRTQVAVTVNVTPAPIAITLSFCNTATVAQLTATGTNLKWYAAANGGTELASTA</sequence>
<dbReference type="Pfam" id="PF19081">
    <property type="entry name" value="Ig_7"/>
    <property type="match status" value="1"/>
</dbReference>
<dbReference type="InterPro" id="IPR013783">
    <property type="entry name" value="Ig-like_fold"/>
</dbReference>
<feature type="domain" description="YDG" evidence="1">
    <location>
        <begin position="1285"/>
        <end position="1358"/>
    </location>
</feature>
<feature type="domain" description="YDG" evidence="1">
    <location>
        <begin position="1113"/>
        <end position="1186"/>
    </location>
</feature>
<dbReference type="InterPro" id="IPR041286">
    <property type="entry name" value="MBG_2"/>
</dbReference>
<feature type="domain" description="Ig-like" evidence="3">
    <location>
        <begin position="2035"/>
        <end position="2103"/>
    </location>
</feature>
<evidence type="ECO:0000259" key="2">
    <source>
        <dbReference type="Pfam" id="PF18676"/>
    </source>
</evidence>
<evidence type="ECO:0000259" key="3">
    <source>
        <dbReference type="Pfam" id="PF19081"/>
    </source>
</evidence>
<dbReference type="Proteomes" id="UP001597480">
    <property type="component" value="Unassembled WGS sequence"/>
</dbReference>
<dbReference type="SUPFAM" id="SSF49373">
    <property type="entry name" value="Invasin/intimin cell-adhesion fragments"/>
    <property type="match status" value="5"/>
</dbReference>
<gene>
    <name evidence="4" type="ORF">ACFSR3_08585</name>
</gene>
<dbReference type="InterPro" id="IPR041248">
    <property type="entry name" value="YDG"/>
</dbReference>
<feature type="domain" description="MBG" evidence="2">
    <location>
        <begin position="1370"/>
        <end position="1446"/>
    </location>
</feature>
<keyword evidence="5" id="KW-1185">Reference proteome</keyword>
<dbReference type="RefSeq" id="WP_379820604.1">
    <property type="nucleotide sequence ID" value="NZ_JBHUMD010000012.1"/>
</dbReference>
<dbReference type="SUPFAM" id="SSF49313">
    <property type="entry name" value="Cadherin-like"/>
    <property type="match status" value="1"/>
</dbReference>
<evidence type="ECO:0000259" key="1">
    <source>
        <dbReference type="Pfam" id="PF18657"/>
    </source>
</evidence>
<dbReference type="Gene3D" id="3.30.160.710">
    <property type="match status" value="1"/>
</dbReference>
<feature type="domain" description="YDG" evidence="1">
    <location>
        <begin position="778"/>
        <end position="853"/>
    </location>
</feature>
<feature type="domain" description="YDG" evidence="1">
    <location>
        <begin position="1026"/>
        <end position="1106"/>
    </location>
</feature>
<feature type="domain" description="YDG" evidence="1">
    <location>
        <begin position="1197"/>
        <end position="1276"/>
    </location>
</feature>
<accession>A0ABW5NTR7</accession>